<dbReference type="Gene3D" id="3.40.50.1820">
    <property type="entry name" value="alpha/beta hydrolase"/>
    <property type="match status" value="1"/>
</dbReference>
<dbReference type="InterPro" id="IPR029058">
    <property type="entry name" value="AB_hydrolase_fold"/>
</dbReference>
<gene>
    <name evidence="3" type="ORF">B0H16DRAFT_1772103</name>
</gene>
<dbReference type="GO" id="GO:0006508">
    <property type="term" value="P:proteolysis"/>
    <property type="evidence" value="ECO:0007669"/>
    <property type="project" value="InterPro"/>
</dbReference>
<dbReference type="InterPro" id="IPR001375">
    <property type="entry name" value="Peptidase_S9_cat"/>
</dbReference>
<protein>
    <recommendedName>
        <fullName evidence="2">Peptidase S9 prolyl oligopeptidase catalytic domain-containing protein</fullName>
    </recommendedName>
</protein>
<dbReference type="EMBL" id="JARKIB010000015">
    <property type="protein sequence ID" value="KAJ7771786.1"/>
    <property type="molecule type" value="Genomic_DNA"/>
</dbReference>
<dbReference type="SUPFAM" id="SSF53474">
    <property type="entry name" value="alpha/beta-Hydrolases"/>
    <property type="match status" value="1"/>
</dbReference>
<comment type="caution">
    <text evidence="3">The sequence shown here is derived from an EMBL/GenBank/DDBJ whole genome shotgun (WGS) entry which is preliminary data.</text>
</comment>
<keyword evidence="1" id="KW-0732">Signal</keyword>
<feature type="domain" description="Peptidase S9 prolyl oligopeptidase catalytic" evidence="2">
    <location>
        <begin position="428"/>
        <end position="570"/>
    </location>
</feature>
<evidence type="ECO:0000259" key="2">
    <source>
        <dbReference type="Pfam" id="PF00326"/>
    </source>
</evidence>
<evidence type="ECO:0000313" key="3">
    <source>
        <dbReference type="EMBL" id="KAJ7771786.1"/>
    </source>
</evidence>
<dbReference type="InterPro" id="IPR050955">
    <property type="entry name" value="Plant_Biomass_Hydrol_Est"/>
</dbReference>
<accession>A0AAD7NQU5</accession>
<dbReference type="Proteomes" id="UP001215598">
    <property type="component" value="Unassembled WGS sequence"/>
</dbReference>
<dbReference type="GO" id="GO:0008236">
    <property type="term" value="F:serine-type peptidase activity"/>
    <property type="evidence" value="ECO:0007669"/>
    <property type="project" value="InterPro"/>
</dbReference>
<dbReference type="AlphaFoldDB" id="A0AAD7NQU5"/>
<reference evidence="3" key="1">
    <citation type="submission" date="2023-03" db="EMBL/GenBank/DDBJ databases">
        <title>Massive genome expansion in bonnet fungi (Mycena s.s.) driven by repeated elements and novel gene families across ecological guilds.</title>
        <authorList>
            <consortium name="Lawrence Berkeley National Laboratory"/>
            <person name="Harder C.B."/>
            <person name="Miyauchi S."/>
            <person name="Viragh M."/>
            <person name="Kuo A."/>
            <person name="Thoen E."/>
            <person name="Andreopoulos B."/>
            <person name="Lu D."/>
            <person name="Skrede I."/>
            <person name="Drula E."/>
            <person name="Henrissat B."/>
            <person name="Morin E."/>
            <person name="Kohler A."/>
            <person name="Barry K."/>
            <person name="LaButti K."/>
            <person name="Morin E."/>
            <person name="Salamov A."/>
            <person name="Lipzen A."/>
            <person name="Mereny Z."/>
            <person name="Hegedus B."/>
            <person name="Baldrian P."/>
            <person name="Stursova M."/>
            <person name="Weitz H."/>
            <person name="Taylor A."/>
            <person name="Grigoriev I.V."/>
            <person name="Nagy L.G."/>
            <person name="Martin F."/>
            <person name="Kauserud H."/>
        </authorList>
    </citation>
    <scope>NUCLEOTIDE SEQUENCE</scope>
    <source>
        <strain evidence="3">CBHHK182m</strain>
    </source>
</reference>
<evidence type="ECO:0000256" key="1">
    <source>
        <dbReference type="ARBA" id="ARBA00022729"/>
    </source>
</evidence>
<sequence length="890" mass="97120">HSSWRAQLAQSWDVLGPFPIHAREQHYLSPSFPINVAEPIDFTRTWPSAYADNGRVGWTKTPATPQGDLSISFRNIRWSDLRATEGWAALQHHAVLHTNLTIYPPSTVKGASPPPRLLVQLIQGSYITIVPASEDSASSPPQWHAGNIYGMERTLPRAVELPTPPSTTGPTTYHVFVSGDYEARASPCLIRLFGDSGRSAPTQKIKLTIDVEEPSDSAVLEPTQDVLCDFLDGFAFGDALGLGVRSRGGWWTVTDAVLASKSDGLDVELLRSTTIAPSQTRIVPLRIVQTARFTKSALHIKLTLSSETQTKPMTLSVSLPVKHLPAWSTNNLSAIMGSYFYAQEMPTLFAAFPPLLENLENQEPQPPILALHGAGVDIVSSTLMIDSLAPQQHSWLVTPSGRTPWGLDWHGPSATEAWNSVDALVTIVAANPAWHARQLTVRTPVVLMGHSNGGQGAWYLASRFPDRVLGVIPAASYIKSQAYVSLSMSRSGHFIDPAARAILESSLTPDDNDLFLSNLVDMPVLAIHGGNDDNVPVWHSREYLSVLQTWNPDANVTFREDPHQRHWYPSILKNAQVQAVLDNILQASTQRRPLSTTFTLTVAVPADSGSLHGWKIERLSVPGRLGRLTVHILADNQLRIVTSNVDRFSVLGDAWEGLASLQVDNSALEIPPELLGSGVATFESDGRKAWQISAENLKTPSQVPARIQSFLSTTAPFRIAVLDNTSSHDTSLALRIAHDLNVYHRLDAEIIPGYEAFQDQLASGITGNILIIGDTASPALAKLLENPQTSFRTENNRLVLRDATFDEAGLGILFLHPHPQNAEAQMLFLLSTDASGLERAGRLFPIRTGVTVPDWVITSSRADQVGAAGVLGAGVWGTSWGWNEVMSWLY</sequence>
<evidence type="ECO:0000313" key="4">
    <source>
        <dbReference type="Proteomes" id="UP001215598"/>
    </source>
</evidence>
<proteinExistence type="predicted"/>
<feature type="non-terminal residue" evidence="3">
    <location>
        <position position="890"/>
    </location>
</feature>
<organism evidence="3 4">
    <name type="scientific">Mycena metata</name>
    <dbReference type="NCBI Taxonomy" id="1033252"/>
    <lineage>
        <taxon>Eukaryota</taxon>
        <taxon>Fungi</taxon>
        <taxon>Dikarya</taxon>
        <taxon>Basidiomycota</taxon>
        <taxon>Agaricomycotina</taxon>
        <taxon>Agaricomycetes</taxon>
        <taxon>Agaricomycetidae</taxon>
        <taxon>Agaricales</taxon>
        <taxon>Marasmiineae</taxon>
        <taxon>Mycenaceae</taxon>
        <taxon>Mycena</taxon>
    </lineage>
</organism>
<dbReference type="PANTHER" id="PTHR43037:SF4">
    <property type="entry name" value="PEPTIDASE S9 PROLYL OLIGOPEPTIDASE CATALYTIC DOMAIN-CONTAINING PROTEIN"/>
    <property type="match status" value="1"/>
</dbReference>
<keyword evidence="4" id="KW-1185">Reference proteome</keyword>
<dbReference type="Pfam" id="PF00326">
    <property type="entry name" value="Peptidase_S9"/>
    <property type="match status" value="1"/>
</dbReference>
<dbReference type="PANTHER" id="PTHR43037">
    <property type="entry name" value="UNNAMED PRODUCT-RELATED"/>
    <property type="match status" value="1"/>
</dbReference>
<name>A0AAD7NQU5_9AGAR</name>